<sequence>MLKHMPLFKEVIRGDASVMLFDREQVLYFAPGKFMDLPYKAGDPLEEINRDFKDLKGGKVKVLNRFPKEVFGIALDALFIPILEDDGEVAAVLSVSYSMENEVMLREMMDKTEEIAARLMDSVQSVAAHSQELSATSEQILENSRQAVQNSANVSQVAGFIREISDQTNLLGLNAAIEAARVGEAGAGFDVVAKEVRKLSVDTKQATTEIEQSLLDVKNTILRMQSEIADIASSSNEQAKLVTEFTEVIDQLNETSRNLAQFVNKLITYEV</sequence>
<dbReference type="PANTHER" id="PTHR32089:SF112">
    <property type="entry name" value="LYSOZYME-LIKE PROTEIN-RELATED"/>
    <property type="match status" value="1"/>
</dbReference>
<dbReference type="PROSITE" id="PS50111">
    <property type="entry name" value="CHEMOTAXIS_TRANSDUC_2"/>
    <property type="match status" value="1"/>
</dbReference>
<dbReference type="SMART" id="SM00283">
    <property type="entry name" value="MA"/>
    <property type="match status" value="1"/>
</dbReference>
<feature type="domain" description="Methyl-accepting transducer" evidence="3">
    <location>
        <begin position="94"/>
        <end position="271"/>
    </location>
</feature>
<dbReference type="PANTHER" id="PTHR32089">
    <property type="entry name" value="METHYL-ACCEPTING CHEMOTAXIS PROTEIN MCPB"/>
    <property type="match status" value="1"/>
</dbReference>
<protein>
    <submittedName>
        <fullName evidence="4">Methyl-accepting chemotaxis protein</fullName>
    </submittedName>
</protein>
<keyword evidence="5" id="KW-1185">Reference proteome</keyword>
<organism evidence="4 5">
    <name type="scientific">Paenibacillus terreus</name>
    <dbReference type="NCBI Taxonomy" id="1387834"/>
    <lineage>
        <taxon>Bacteria</taxon>
        <taxon>Bacillati</taxon>
        <taxon>Bacillota</taxon>
        <taxon>Bacilli</taxon>
        <taxon>Bacillales</taxon>
        <taxon>Paenibacillaceae</taxon>
        <taxon>Paenibacillus</taxon>
    </lineage>
</organism>
<evidence type="ECO:0000256" key="1">
    <source>
        <dbReference type="ARBA" id="ARBA00023224"/>
    </source>
</evidence>
<dbReference type="Pfam" id="PF00015">
    <property type="entry name" value="MCPsignal"/>
    <property type="match status" value="1"/>
</dbReference>
<evidence type="ECO:0000313" key="5">
    <source>
        <dbReference type="Proteomes" id="UP001580407"/>
    </source>
</evidence>
<gene>
    <name evidence="4" type="ORF">ACE3NQ_21395</name>
</gene>
<comment type="caution">
    <text evidence="4">The sequence shown here is derived from an EMBL/GenBank/DDBJ whole genome shotgun (WGS) entry which is preliminary data.</text>
</comment>
<dbReference type="SUPFAM" id="SSF58104">
    <property type="entry name" value="Methyl-accepting chemotaxis protein (MCP) signaling domain"/>
    <property type="match status" value="1"/>
</dbReference>
<dbReference type="EMBL" id="JBHILM010000027">
    <property type="protein sequence ID" value="MFB5683476.1"/>
    <property type="molecule type" value="Genomic_DNA"/>
</dbReference>
<evidence type="ECO:0000313" key="4">
    <source>
        <dbReference type="EMBL" id="MFB5683476.1"/>
    </source>
</evidence>
<evidence type="ECO:0000259" key="3">
    <source>
        <dbReference type="PROSITE" id="PS50111"/>
    </source>
</evidence>
<dbReference type="InterPro" id="IPR004089">
    <property type="entry name" value="MCPsignal_dom"/>
</dbReference>
<dbReference type="Gene3D" id="1.10.287.950">
    <property type="entry name" value="Methyl-accepting chemotaxis protein"/>
    <property type="match status" value="1"/>
</dbReference>
<keyword evidence="1 2" id="KW-0807">Transducer</keyword>
<proteinExistence type="predicted"/>
<reference evidence="4 5" key="1">
    <citation type="submission" date="2024-09" db="EMBL/GenBank/DDBJ databases">
        <authorList>
            <person name="Ruan L."/>
        </authorList>
    </citation>
    <scope>NUCLEOTIDE SEQUENCE [LARGE SCALE GENOMIC DNA]</scope>
    <source>
        <strain evidence="4 5">D33</strain>
    </source>
</reference>
<name>A0ABV5BCP1_9BACL</name>
<dbReference type="Proteomes" id="UP001580407">
    <property type="component" value="Unassembled WGS sequence"/>
</dbReference>
<accession>A0ABV5BCP1</accession>
<evidence type="ECO:0000256" key="2">
    <source>
        <dbReference type="PROSITE-ProRule" id="PRU00284"/>
    </source>
</evidence>